<proteinExistence type="predicted"/>
<organism evidence="1 2">
    <name type="scientific">Klebsormidium nitens</name>
    <name type="common">Green alga</name>
    <name type="synonym">Ulothrix nitens</name>
    <dbReference type="NCBI Taxonomy" id="105231"/>
    <lineage>
        <taxon>Eukaryota</taxon>
        <taxon>Viridiplantae</taxon>
        <taxon>Streptophyta</taxon>
        <taxon>Klebsormidiophyceae</taxon>
        <taxon>Klebsormidiales</taxon>
        <taxon>Klebsormidiaceae</taxon>
        <taxon>Klebsormidium</taxon>
    </lineage>
</organism>
<protein>
    <submittedName>
        <fullName evidence="1">Uncharacterized protein</fullName>
    </submittedName>
</protein>
<evidence type="ECO:0000313" key="2">
    <source>
        <dbReference type="Proteomes" id="UP000054558"/>
    </source>
</evidence>
<dbReference type="AlphaFoldDB" id="A0A1Y1IRN0"/>
<keyword evidence="2" id="KW-1185">Reference proteome</keyword>
<dbReference type="Proteomes" id="UP000054558">
    <property type="component" value="Unassembled WGS sequence"/>
</dbReference>
<dbReference type="EMBL" id="DF237727">
    <property type="protein sequence ID" value="GAQ91396.1"/>
    <property type="molecule type" value="Genomic_DNA"/>
</dbReference>
<accession>A0A1Y1IRN0</accession>
<evidence type="ECO:0000313" key="1">
    <source>
        <dbReference type="EMBL" id="GAQ91396.1"/>
    </source>
</evidence>
<sequence length="372" mass="41140">MENASTEWSKVLQAANSGDGFAVDHLVEGKLKGILPAFVEEAFEEQCFLFWSRDGEYTEEIRAACTAHDPLEPAVQRDVDVVVLDVRFIDPSSAHRFLGIGMEGEFAVSVTYHAKSAKSIRVLIWEEDSREDGELYVRVRGWEASGFKLVREWTPRTRVSSARTRISFGKPESERPSILFKGRSVCYTIKTSEQIPQNKSATGVKRGNVNLTLRVGLREPVVGSEDDLVVMRVQAECIVVPEVGKGVKSVRVRSVCKIGGSQGSCSLVDGNSGHQEEGATDYCNWKYGGDVFDCGRTHLIDSARQTHSLLRPDTLWMLSSKGLQAVTVATEHEMGESEGKVGIKARLSRLFSDESGNKLVTCSRHLRISVRS</sequence>
<gene>
    <name evidence="1" type="ORF">KFL_007780040</name>
</gene>
<name>A0A1Y1IRN0_KLENI</name>
<reference evidence="1 2" key="1">
    <citation type="journal article" date="2014" name="Nat. Commun.">
        <title>Klebsormidium flaccidum genome reveals primary factors for plant terrestrial adaptation.</title>
        <authorList>
            <person name="Hori K."/>
            <person name="Maruyama F."/>
            <person name="Fujisawa T."/>
            <person name="Togashi T."/>
            <person name="Yamamoto N."/>
            <person name="Seo M."/>
            <person name="Sato S."/>
            <person name="Yamada T."/>
            <person name="Mori H."/>
            <person name="Tajima N."/>
            <person name="Moriyama T."/>
            <person name="Ikeuchi M."/>
            <person name="Watanabe M."/>
            <person name="Wada H."/>
            <person name="Kobayashi K."/>
            <person name="Saito M."/>
            <person name="Masuda T."/>
            <person name="Sasaki-Sekimoto Y."/>
            <person name="Mashiguchi K."/>
            <person name="Awai K."/>
            <person name="Shimojima M."/>
            <person name="Masuda S."/>
            <person name="Iwai M."/>
            <person name="Nobusawa T."/>
            <person name="Narise T."/>
            <person name="Kondo S."/>
            <person name="Saito H."/>
            <person name="Sato R."/>
            <person name="Murakawa M."/>
            <person name="Ihara Y."/>
            <person name="Oshima-Yamada Y."/>
            <person name="Ohtaka K."/>
            <person name="Satoh M."/>
            <person name="Sonobe K."/>
            <person name="Ishii M."/>
            <person name="Ohtani R."/>
            <person name="Kanamori-Sato M."/>
            <person name="Honoki R."/>
            <person name="Miyazaki D."/>
            <person name="Mochizuki H."/>
            <person name="Umetsu J."/>
            <person name="Higashi K."/>
            <person name="Shibata D."/>
            <person name="Kamiya Y."/>
            <person name="Sato N."/>
            <person name="Nakamura Y."/>
            <person name="Tabata S."/>
            <person name="Ida S."/>
            <person name="Kurokawa K."/>
            <person name="Ohta H."/>
        </authorList>
    </citation>
    <scope>NUCLEOTIDE SEQUENCE [LARGE SCALE GENOMIC DNA]</scope>
    <source>
        <strain evidence="1 2">NIES-2285</strain>
    </source>
</reference>